<evidence type="ECO:0000313" key="2">
    <source>
        <dbReference type="EMBL" id="SHN51644.1"/>
    </source>
</evidence>
<dbReference type="Proteomes" id="UP000186469">
    <property type="component" value="Unassembled WGS sequence"/>
</dbReference>
<proteinExistence type="predicted"/>
<organism evidence="2 3">
    <name type="scientific">Desulfovibrio litoralis DSM 11393</name>
    <dbReference type="NCBI Taxonomy" id="1121455"/>
    <lineage>
        <taxon>Bacteria</taxon>
        <taxon>Pseudomonadati</taxon>
        <taxon>Thermodesulfobacteriota</taxon>
        <taxon>Desulfovibrionia</taxon>
        <taxon>Desulfovibrionales</taxon>
        <taxon>Desulfovibrionaceae</taxon>
        <taxon>Desulfovibrio</taxon>
    </lineage>
</organism>
<dbReference type="STRING" id="1121455.SAMN02745728_00369"/>
<keyword evidence="2" id="KW-0489">Methyltransferase</keyword>
<dbReference type="CDD" id="cd02440">
    <property type="entry name" value="AdoMet_MTases"/>
    <property type="match status" value="1"/>
</dbReference>
<gene>
    <name evidence="2" type="ORF">SAMN02745728_00369</name>
</gene>
<dbReference type="RefSeq" id="WP_072695906.1">
    <property type="nucleotide sequence ID" value="NZ_FRDI01000002.1"/>
</dbReference>
<protein>
    <submittedName>
        <fullName evidence="2">Methyltransferase domain-containing protein</fullName>
    </submittedName>
</protein>
<evidence type="ECO:0000313" key="3">
    <source>
        <dbReference type="Proteomes" id="UP000186469"/>
    </source>
</evidence>
<evidence type="ECO:0000259" key="1">
    <source>
        <dbReference type="Pfam" id="PF08241"/>
    </source>
</evidence>
<dbReference type="AlphaFoldDB" id="A0A1M7S002"/>
<dbReference type="Gene3D" id="3.40.50.150">
    <property type="entry name" value="Vaccinia Virus protein VP39"/>
    <property type="match status" value="1"/>
</dbReference>
<dbReference type="EMBL" id="FRDI01000002">
    <property type="protein sequence ID" value="SHN51644.1"/>
    <property type="molecule type" value="Genomic_DNA"/>
</dbReference>
<feature type="domain" description="Methyltransferase type 11" evidence="1">
    <location>
        <begin position="47"/>
        <end position="132"/>
    </location>
</feature>
<keyword evidence="2" id="KW-0808">Transferase</keyword>
<dbReference type="OrthoDB" id="9782767at2"/>
<reference evidence="2 3" key="1">
    <citation type="submission" date="2016-12" db="EMBL/GenBank/DDBJ databases">
        <authorList>
            <person name="Song W.-J."/>
            <person name="Kurnit D.M."/>
        </authorList>
    </citation>
    <scope>NUCLEOTIDE SEQUENCE [LARGE SCALE GENOMIC DNA]</scope>
    <source>
        <strain evidence="2 3">DSM 11393</strain>
    </source>
</reference>
<dbReference type="GO" id="GO:0008757">
    <property type="term" value="F:S-adenosylmethionine-dependent methyltransferase activity"/>
    <property type="evidence" value="ECO:0007669"/>
    <property type="project" value="InterPro"/>
</dbReference>
<dbReference type="SUPFAM" id="SSF53335">
    <property type="entry name" value="S-adenosyl-L-methionine-dependent methyltransferases"/>
    <property type="match status" value="1"/>
</dbReference>
<dbReference type="PANTHER" id="PTHR43591">
    <property type="entry name" value="METHYLTRANSFERASE"/>
    <property type="match status" value="1"/>
</dbReference>
<sequence length="249" mass="28490">MTQTPTSIEKNSPCNQTHAIETFAILQEQKIIEELIRHWQRRNHSILNIGCGTGVFLEKFWAAGLDVTGIDSNPDKLEKAQQRIGNKAELRLGAFDHLPFENNSFDYTALMLTAANINDSEKAIQEAIRVSTDGILVSFFNKWSLNYLYQYYHKKQKENLYHLNTHQSFNPFKIYSFLSKDVGYSKISIRSTLFTPHSLWGKTGFLTRLNNFSSFLPFGGILAICLDLKPSFAVKPLWLKTENTRAECS</sequence>
<keyword evidence="3" id="KW-1185">Reference proteome</keyword>
<accession>A0A1M7S002</accession>
<dbReference type="InterPro" id="IPR013216">
    <property type="entry name" value="Methyltransf_11"/>
</dbReference>
<dbReference type="Pfam" id="PF08241">
    <property type="entry name" value="Methyltransf_11"/>
    <property type="match status" value="1"/>
</dbReference>
<name>A0A1M7S002_9BACT</name>
<dbReference type="InterPro" id="IPR029063">
    <property type="entry name" value="SAM-dependent_MTases_sf"/>
</dbReference>
<dbReference type="GO" id="GO:0032259">
    <property type="term" value="P:methylation"/>
    <property type="evidence" value="ECO:0007669"/>
    <property type="project" value="UniProtKB-KW"/>
</dbReference>